<name>A0ABD3AJG4_9GENT</name>
<organism evidence="6 7">
    <name type="scientific">Cinchona calisaya</name>
    <dbReference type="NCBI Taxonomy" id="153742"/>
    <lineage>
        <taxon>Eukaryota</taxon>
        <taxon>Viridiplantae</taxon>
        <taxon>Streptophyta</taxon>
        <taxon>Embryophyta</taxon>
        <taxon>Tracheophyta</taxon>
        <taxon>Spermatophyta</taxon>
        <taxon>Magnoliopsida</taxon>
        <taxon>eudicotyledons</taxon>
        <taxon>Gunneridae</taxon>
        <taxon>Pentapetalae</taxon>
        <taxon>asterids</taxon>
        <taxon>lamiids</taxon>
        <taxon>Gentianales</taxon>
        <taxon>Rubiaceae</taxon>
        <taxon>Cinchonoideae</taxon>
        <taxon>Cinchoneae</taxon>
        <taxon>Cinchona</taxon>
    </lineage>
</organism>
<feature type="coiled-coil region" evidence="3">
    <location>
        <begin position="1349"/>
        <end position="1376"/>
    </location>
</feature>
<feature type="region of interest" description="Disordered" evidence="4">
    <location>
        <begin position="1571"/>
        <end position="1591"/>
    </location>
</feature>
<keyword evidence="7" id="KW-1185">Reference proteome</keyword>
<feature type="coiled-coil region" evidence="3">
    <location>
        <begin position="1138"/>
        <end position="1183"/>
    </location>
</feature>
<feature type="coiled-coil region" evidence="3">
    <location>
        <begin position="615"/>
        <end position="792"/>
    </location>
</feature>
<evidence type="ECO:0000256" key="1">
    <source>
        <dbReference type="ARBA" id="ARBA00023054"/>
    </source>
</evidence>
<keyword evidence="1 3" id="KW-0175">Coiled coil</keyword>
<reference evidence="6 7" key="1">
    <citation type="submission" date="2024-11" db="EMBL/GenBank/DDBJ databases">
        <title>A near-complete genome assembly of Cinchona calisaya.</title>
        <authorList>
            <person name="Lian D.C."/>
            <person name="Zhao X.W."/>
            <person name="Wei L."/>
        </authorList>
    </citation>
    <scope>NUCLEOTIDE SEQUENCE [LARGE SCALE GENOMIC DNA]</scope>
    <source>
        <tissue evidence="6">Nenye</tissue>
    </source>
</reference>
<evidence type="ECO:0000256" key="2">
    <source>
        <dbReference type="ARBA" id="ARBA00038006"/>
    </source>
</evidence>
<comment type="similarity">
    <text evidence="2">Belongs to the NET family.</text>
</comment>
<dbReference type="EMBL" id="JBJUIK010000004">
    <property type="protein sequence ID" value="KAL3531316.1"/>
    <property type="molecule type" value="Genomic_DNA"/>
</dbReference>
<dbReference type="PANTHER" id="PTHR32258">
    <property type="entry name" value="PROTEIN NETWORKED 4A"/>
    <property type="match status" value="1"/>
</dbReference>
<comment type="caution">
    <text evidence="6">The sequence shown here is derived from an EMBL/GenBank/DDBJ whole genome shotgun (WGS) entry which is preliminary data.</text>
</comment>
<feature type="domain" description="NAB" evidence="5">
    <location>
        <begin position="13"/>
        <end position="93"/>
    </location>
</feature>
<proteinExistence type="inferred from homology"/>
<protein>
    <recommendedName>
        <fullName evidence="5">NAB domain-containing protein</fullName>
    </recommendedName>
</protein>
<accession>A0ABD3AJG4</accession>
<dbReference type="Proteomes" id="UP001630127">
    <property type="component" value="Unassembled WGS sequence"/>
</dbReference>
<dbReference type="PROSITE" id="PS51774">
    <property type="entry name" value="NAB"/>
    <property type="match status" value="1"/>
</dbReference>
<evidence type="ECO:0000313" key="6">
    <source>
        <dbReference type="EMBL" id="KAL3531316.1"/>
    </source>
</evidence>
<dbReference type="PANTHER" id="PTHR32258:SF32">
    <property type="entry name" value="PROTEIN NETWORKED 1D"/>
    <property type="match status" value="1"/>
</dbReference>
<dbReference type="Gene3D" id="1.10.287.1490">
    <property type="match status" value="1"/>
</dbReference>
<dbReference type="InterPro" id="IPR011684">
    <property type="entry name" value="NAB"/>
</dbReference>
<evidence type="ECO:0000313" key="7">
    <source>
        <dbReference type="Proteomes" id="UP001630127"/>
    </source>
</evidence>
<gene>
    <name evidence="6" type="ORF">ACH5RR_010638</name>
</gene>
<feature type="coiled-coil region" evidence="3">
    <location>
        <begin position="223"/>
        <end position="579"/>
    </location>
</feature>
<feature type="coiled-coil region" evidence="3">
    <location>
        <begin position="949"/>
        <end position="976"/>
    </location>
</feature>
<dbReference type="Pfam" id="PF07765">
    <property type="entry name" value="KIP1"/>
    <property type="match status" value="1"/>
</dbReference>
<evidence type="ECO:0000256" key="4">
    <source>
        <dbReference type="SAM" id="MobiDB-lite"/>
    </source>
</evidence>
<evidence type="ECO:0000256" key="3">
    <source>
        <dbReference type="SAM" id="Coils"/>
    </source>
</evidence>
<evidence type="ECO:0000259" key="5">
    <source>
        <dbReference type="PROSITE" id="PS51774"/>
    </source>
</evidence>
<dbReference type="InterPro" id="IPR051861">
    <property type="entry name" value="NET_actin-binding_domain"/>
</dbReference>
<sequence length="1668" mass="191960">MAALSHTNSRRMYSWWWDSHISPKNSKWLQENLTDMDAKVKSMIKLIEEDADSFARRAEMYYKKRPELMKLVEEFYRAYRALAERYDHATGVIRHAHWTMTEAFPNQVHFMIDDSPTNSALGTDPQTPGMSTPVRAFFEPDELQIEVFSSDLSLSREHAKFADGRVRKGLEFHKEVEKEKHPLLESQQVGESEEILILKKALSKVEAEKEASLIQYQQSLEKLSMLESEISRVHEDSKELSEQARQAEAEAQTLKESLAKLEAEKEANLLQYRESLDMISNLENTIFHTQQNAEELNQRASKAEIEAQLLKDELAKCSAEKDAALDQYMISLEMISNLEHKLQCTEEDAKKLKERAEKAENEVGTLKKDISRLTREKEAAELHYRQCLETISSLERNLSSAKEEAKRLNVEVNIGIANLKGAEERCLTLERSNQSLHSELEALMLKMASQNQELTEKQKELGRLWTCIQEERLRFVEAETAFKTLQHLHVQAQEELQSLSSELQNKAQNLRDTETHNKSLHDEVLKVKEENKSLNELSVSSAITIKGLQNEISSLTETKGKLEEEVELRVDQRNALQQEIYWLKEELSDFNRKHLSIMEQVHAVGLNAESFGTSVKALQDENSNLKETCQSERSEKVSLLKKLEILEQLLEKNSILENSLADLNAELEAVRGKIRALEESCQSLLEEKSSLLDDKASLQAQLQIANQNLENLLEKNTVLENFLSDAHDELQGLKTKSRSLEESCQLLVNEKAIVVTEKDVLTSQLERTEMRLDNLEKRYAELGERHSVLEKEKESSVCKIQELEISLDLQKQEHASFAHVRETELASIENEMHLLLEDISSTKREFDRELENIFESQTEVFMLRRCSRDLEEKNFCLSTMNQKLLEKSTSLENLISELKQDNLSQKLELMSMSDHGSNLRKGIFKLLKVLDIVPVHDSEDRTGQDQILLNLVLSKLEETKKSLRKTEEENLQQSIELSILIAMLGQLRIEIENLGLEKCTTEQELSIRSEQFSSLQNGALKLHEMNEELRSKVIEGDHKEEALTTEVSHLEKNLLDLQGSWQDLQRENLKILEEKGCLTKKFLLLEEKNRTVEEENSVICGEMLYLSYLSTFFRNCVDEKSLELRGMAEDLNKLNGVNDDIMQKLNLTEKKLEEVLIQKEMELQQLQEEHEKTKFEEESLQSELQMAINGIDIWEAHASDFFAELQVSKLHQIVYEEKVHELTEACEIFKDESTKKDTDIKLLRERVSLLARQNEGLNAQLNAYGPAITSLREYLSSLEEQTCLHGQLEISENAKVKDAEVANHVRGKSTNTNEELAADAMSDLRDLQWRIQLIEKAVTQNAKLMMQENVSVRSELETAMKQIAELKSESNHHRRNSKPTSMSEADRLLTKDIMLDQISEFSPCRISMSEHVEADIRYIESWETVDQDDSIDLTVGKTSKIDNPSTEKLTGFQRVKSAKKQKNEFPFSEVVLIEKELGVMDELEISKRYTEPLREGNKMKVMERLISNVQKFTNLQITVQDLKKNLEVIEKRKKGKAIDECDILKEQIEKAETGILKLFDVNGKLMKNVEEETPLSSHAKSSMESEDSGSFRKKKVLEQARKISERIGRLQLELQKIRFVLLKLDDERDGKGGVLLRDYLYGYGVVRPNQRQKKTPFCACVQLRTQGD</sequence>